<dbReference type="SUPFAM" id="SSF51197">
    <property type="entry name" value="Clavaminate synthase-like"/>
    <property type="match status" value="1"/>
</dbReference>
<keyword evidence="5" id="KW-0694">RNA-binding</keyword>
<dbReference type="InterPro" id="IPR029063">
    <property type="entry name" value="SAM-dependent_MTases_sf"/>
</dbReference>
<dbReference type="InterPro" id="IPR035979">
    <property type="entry name" value="RBD_domain_sf"/>
</dbReference>
<dbReference type="AlphaFoldDB" id="A0ABD2ASN9"/>
<dbReference type="PANTHER" id="PTHR13069">
    <property type="entry name" value="ALKYLATED DNA REPAIR PROTEIN ALKB HOMOLOG 8"/>
    <property type="match status" value="1"/>
</dbReference>
<comment type="cofactor">
    <cofactor evidence="1">
        <name>Fe(2+)</name>
        <dbReference type="ChEBI" id="CHEBI:29033"/>
    </cofactor>
</comment>
<proteinExistence type="predicted"/>
<evidence type="ECO:0000259" key="6">
    <source>
        <dbReference type="PROSITE" id="PS51471"/>
    </source>
</evidence>
<organism evidence="7 8">
    <name type="scientific">Vespula maculifrons</name>
    <name type="common">Eastern yellow jacket</name>
    <name type="synonym">Wasp</name>
    <dbReference type="NCBI Taxonomy" id="7453"/>
    <lineage>
        <taxon>Eukaryota</taxon>
        <taxon>Metazoa</taxon>
        <taxon>Ecdysozoa</taxon>
        <taxon>Arthropoda</taxon>
        <taxon>Hexapoda</taxon>
        <taxon>Insecta</taxon>
        <taxon>Pterygota</taxon>
        <taxon>Neoptera</taxon>
        <taxon>Endopterygota</taxon>
        <taxon>Hymenoptera</taxon>
        <taxon>Apocrita</taxon>
        <taxon>Aculeata</taxon>
        <taxon>Vespoidea</taxon>
        <taxon>Vespidae</taxon>
        <taxon>Vespinae</taxon>
        <taxon>Vespula</taxon>
    </lineage>
</organism>
<evidence type="ECO:0000256" key="1">
    <source>
        <dbReference type="ARBA" id="ARBA00001954"/>
    </source>
</evidence>
<dbReference type="Pfam" id="PF13532">
    <property type="entry name" value="2OG-FeII_Oxy_2"/>
    <property type="match status" value="1"/>
</dbReference>
<evidence type="ECO:0000256" key="5">
    <source>
        <dbReference type="ARBA" id="ARBA00022884"/>
    </source>
</evidence>
<keyword evidence="4" id="KW-0862">Zinc</keyword>
<dbReference type="InterPro" id="IPR012677">
    <property type="entry name" value="Nucleotide-bd_a/b_plait_sf"/>
</dbReference>
<dbReference type="InterPro" id="IPR051422">
    <property type="entry name" value="AlkB_tRNA_MeTrf/Diox"/>
</dbReference>
<dbReference type="InterPro" id="IPR037151">
    <property type="entry name" value="AlkB-like_sf"/>
</dbReference>
<dbReference type="SUPFAM" id="SSF53335">
    <property type="entry name" value="S-adenosyl-L-methionine-dependent methyltransferases"/>
    <property type="match status" value="1"/>
</dbReference>
<evidence type="ECO:0000313" key="8">
    <source>
        <dbReference type="Proteomes" id="UP001607303"/>
    </source>
</evidence>
<comment type="caution">
    <text evidence="7">The sequence shown here is derived from an EMBL/GenBank/DDBJ whole genome shotgun (WGS) entry which is preliminary data.</text>
</comment>
<dbReference type="Gene3D" id="3.40.50.150">
    <property type="entry name" value="Vaccinia Virus protein VP39"/>
    <property type="match status" value="1"/>
</dbReference>
<dbReference type="InterPro" id="IPR005123">
    <property type="entry name" value="Oxoglu/Fe-dep_dioxygenase_dom"/>
</dbReference>
<keyword evidence="2" id="KW-0489">Methyltransferase</keyword>
<keyword evidence="8" id="KW-1185">Reference proteome</keyword>
<evidence type="ECO:0000256" key="4">
    <source>
        <dbReference type="ARBA" id="ARBA00022833"/>
    </source>
</evidence>
<protein>
    <submittedName>
        <fullName evidence="7">Alkylated DNA repair protein alkB 8-like</fullName>
    </submittedName>
</protein>
<dbReference type="GO" id="GO:0008175">
    <property type="term" value="F:tRNA methyltransferase activity"/>
    <property type="evidence" value="ECO:0007669"/>
    <property type="project" value="UniProtKB-ARBA"/>
</dbReference>
<feature type="domain" description="Fe2OG dioxygenase" evidence="6">
    <location>
        <begin position="209"/>
        <end position="313"/>
    </location>
</feature>
<name>A0ABD2ASN9_VESMC</name>
<dbReference type="GO" id="GO:0006400">
    <property type="term" value="P:tRNA modification"/>
    <property type="evidence" value="ECO:0007669"/>
    <property type="project" value="UniProtKB-ARBA"/>
</dbReference>
<sequence length="586" mass="68121">MELSSKIKMKSARKQKRAYHRLIKDMNIICCDKPMKIILICNAGLSTGFDKQMLESIVNPIITDCEFIMPQGRSYCFIRCRSETDAVELYNKLHCRFILNRQRTILYLTYIQSVPDLYNDTSNFTLPPGLKIIEDFIDENEEKLLLNIVDWTNMGSFSSDLKQRKVKHFGYEFQYHSNKVDPNLPIMSIPEECSFLQDLFKKHGCGTYDYDQLTINHYLPGQGIPPHIDTHSPFEDTILSLSLSSSCVMNFKKGDVKVNVVLPQRSLLVMTGEARYAWTHGISSKYSDLIETTNGVVKQMRGVRTSFTFRKVRRDPCSCIFVEYCDTKKDSFSSFIDNKSAAELERSYVHKVYNEISDHFSETRSKGWPNVIKFLNSLNDGALVVDVGCGNGKYLHTNENIVKIGCDRSSKLAEICRKRNFEVLLSDCLHLPYKDNSVDFAISIAVIHHLSTQERRKRAISEMIRILRPYGKCLIYVWAKDQNRNSKQSNYLKYNTHKKNEKENDECILQGTDQNLLLPIHRNRTEFTHSDMLVPWKKRTGDNFLRYYHLFEEKELSELCSEIPLVLIKDIYYDQGNWCIILEKNM</sequence>
<dbReference type="GO" id="GO:0003723">
    <property type="term" value="F:RNA binding"/>
    <property type="evidence" value="ECO:0007669"/>
    <property type="project" value="UniProtKB-KW"/>
</dbReference>
<dbReference type="GO" id="GO:0032259">
    <property type="term" value="P:methylation"/>
    <property type="evidence" value="ECO:0007669"/>
    <property type="project" value="UniProtKB-KW"/>
</dbReference>
<dbReference type="InterPro" id="IPR027450">
    <property type="entry name" value="AlkB-like"/>
</dbReference>
<gene>
    <name evidence="7" type="ORF">V1477_018874</name>
</gene>
<evidence type="ECO:0000313" key="7">
    <source>
        <dbReference type="EMBL" id="KAL2723642.1"/>
    </source>
</evidence>
<accession>A0ABD2ASN9</accession>
<reference evidence="7 8" key="1">
    <citation type="journal article" date="2024" name="Ann. Entomol. Soc. Am.">
        <title>Genomic analyses of the southern and eastern yellowjacket wasps (Hymenoptera: Vespidae) reveal evolutionary signatures of social life.</title>
        <authorList>
            <person name="Catto M.A."/>
            <person name="Caine P.B."/>
            <person name="Orr S.E."/>
            <person name="Hunt B.G."/>
            <person name="Goodisman M.A.D."/>
        </authorList>
    </citation>
    <scope>NUCLEOTIDE SEQUENCE [LARGE SCALE GENOMIC DNA]</scope>
    <source>
        <strain evidence="7">232</strain>
        <tissue evidence="7">Head and thorax</tissue>
    </source>
</reference>
<dbReference type="PANTHER" id="PTHR13069:SF21">
    <property type="entry name" value="ALKYLATED DNA REPAIR PROTEIN ALKB HOMOLOG 8"/>
    <property type="match status" value="1"/>
</dbReference>
<dbReference type="Pfam" id="PF08241">
    <property type="entry name" value="Methyltransf_11"/>
    <property type="match status" value="1"/>
</dbReference>
<dbReference type="Proteomes" id="UP001607303">
    <property type="component" value="Unassembled WGS sequence"/>
</dbReference>
<dbReference type="InterPro" id="IPR013216">
    <property type="entry name" value="Methyltransf_11"/>
</dbReference>
<dbReference type="EMBL" id="JAYRBN010000113">
    <property type="protein sequence ID" value="KAL2723642.1"/>
    <property type="molecule type" value="Genomic_DNA"/>
</dbReference>
<dbReference type="Gene3D" id="3.30.70.330">
    <property type="match status" value="1"/>
</dbReference>
<dbReference type="CDD" id="cd02440">
    <property type="entry name" value="AdoMet_MTases"/>
    <property type="match status" value="1"/>
</dbReference>
<dbReference type="Gene3D" id="2.60.120.590">
    <property type="entry name" value="Alpha-ketoglutarate-dependent dioxygenase AlkB-like"/>
    <property type="match status" value="1"/>
</dbReference>
<dbReference type="SUPFAM" id="SSF54928">
    <property type="entry name" value="RNA-binding domain, RBD"/>
    <property type="match status" value="1"/>
</dbReference>
<keyword evidence="3" id="KW-0808">Transferase</keyword>
<evidence type="ECO:0000256" key="3">
    <source>
        <dbReference type="ARBA" id="ARBA00022679"/>
    </source>
</evidence>
<dbReference type="PROSITE" id="PS51471">
    <property type="entry name" value="FE2OG_OXY"/>
    <property type="match status" value="1"/>
</dbReference>
<evidence type="ECO:0000256" key="2">
    <source>
        <dbReference type="ARBA" id="ARBA00022603"/>
    </source>
</evidence>